<name>A0A645E290_9ZZZZ</name>
<evidence type="ECO:0008006" key="3">
    <source>
        <dbReference type="Google" id="ProtNLM"/>
    </source>
</evidence>
<evidence type="ECO:0000256" key="1">
    <source>
        <dbReference type="SAM" id="Phobius"/>
    </source>
</evidence>
<dbReference type="EMBL" id="VSSQ01041495">
    <property type="protein sequence ID" value="MPM94943.1"/>
    <property type="molecule type" value="Genomic_DNA"/>
</dbReference>
<accession>A0A645E290</accession>
<dbReference type="SUPFAM" id="SSF47781">
    <property type="entry name" value="RuvA domain 2-like"/>
    <property type="match status" value="1"/>
</dbReference>
<proteinExistence type="predicted"/>
<gene>
    <name evidence="2" type="ORF">SDC9_142092</name>
</gene>
<organism evidence="2">
    <name type="scientific">bioreactor metagenome</name>
    <dbReference type="NCBI Taxonomy" id="1076179"/>
    <lineage>
        <taxon>unclassified sequences</taxon>
        <taxon>metagenomes</taxon>
        <taxon>ecological metagenomes</taxon>
    </lineage>
</organism>
<sequence length="129" mass="14950">MVAIKRDKSVIIIFVGLLVFVALYWYTYNNRQCSETIVMVSENLETEKDDIEEYDISQEENVKVLKKINLNTSSMEELSDLIYVSDEQAELIVDYRNEHGDFKNVDDVQYVEGITGTTVNIIEDYTYVA</sequence>
<dbReference type="InterPro" id="IPR010994">
    <property type="entry name" value="RuvA_2-like"/>
</dbReference>
<protein>
    <recommendedName>
        <fullName evidence="3">ComE operon protein 1</fullName>
    </recommendedName>
</protein>
<dbReference type="Gene3D" id="1.10.150.280">
    <property type="entry name" value="AF1531-like domain"/>
    <property type="match status" value="1"/>
</dbReference>
<dbReference type="PANTHER" id="PTHR21180:SF32">
    <property type="entry name" value="ENDONUCLEASE_EXONUCLEASE_PHOSPHATASE FAMILY DOMAIN-CONTAINING PROTEIN 1"/>
    <property type="match status" value="1"/>
</dbReference>
<dbReference type="InterPro" id="IPR051675">
    <property type="entry name" value="Endo/Exo/Phosphatase_dom_1"/>
</dbReference>
<reference evidence="2" key="1">
    <citation type="submission" date="2019-08" db="EMBL/GenBank/DDBJ databases">
        <authorList>
            <person name="Kucharzyk K."/>
            <person name="Murdoch R.W."/>
            <person name="Higgins S."/>
            <person name="Loffler F."/>
        </authorList>
    </citation>
    <scope>NUCLEOTIDE SEQUENCE</scope>
</reference>
<dbReference type="PANTHER" id="PTHR21180">
    <property type="entry name" value="ENDONUCLEASE/EXONUCLEASE/PHOSPHATASE FAMILY DOMAIN-CONTAINING PROTEIN 1"/>
    <property type="match status" value="1"/>
</dbReference>
<dbReference type="AlphaFoldDB" id="A0A645E290"/>
<keyword evidence="1" id="KW-1133">Transmembrane helix</keyword>
<keyword evidence="1" id="KW-0472">Membrane</keyword>
<dbReference type="Pfam" id="PF12836">
    <property type="entry name" value="HHH_3"/>
    <property type="match status" value="1"/>
</dbReference>
<feature type="transmembrane region" description="Helical" evidence="1">
    <location>
        <begin position="9"/>
        <end position="28"/>
    </location>
</feature>
<comment type="caution">
    <text evidence="2">The sequence shown here is derived from an EMBL/GenBank/DDBJ whole genome shotgun (WGS) entry which is preliminary data.</text>
</comment>
<keyword evidence="1" id="KW-0812">Transmembrane</keyword>
<evidence type="ECO:0000313" key="2">
    <source>
        <dbReference type="EMBL" id="MPM94943.1"/>
    </source>
</evidence>